<organism evidence="2 3">
    <name type="scientific">Shewanella salipaludis</name>
    <dbReference type="NCBI Taxonomy" id="2723052"/>
    <lineage>
        <taxon>Bacteria</taxon>
        <taxon>Pseudomonadati</taxon>
        <taxon>Pseudomonadota</taxon>
        <taxon>Gammaproteobacteria</taxon>
        <taxon>Alteromonadales</taxon>
        <taxon>Shewanellaceae</taxon>
        <taxon>Shewanella</taxon>
    </lineage>
</organism>
<gene>
    <name evidence="2" type="ORF">HC757_16275</name>
</gene>
<dbReference type="RefSeq" id="WP_169565444.1">
    <property type="nucleotide sequence ID" value="NZ_JAAXYH010000015.1"/>
</dbReference>
<sequence length="95" mass="11211">MTVAFHRRGADKLQKFFLYLILLDWVLLLITAIEMQSLSFRYGALISVMLLVYNVFLTHLCRIRARRANDAYMIYPVMTGALISFLLVTYFFFFI</sequence>
<keyword evidence="1" id="KW-0812">Transmembrane</keyword>
<keyword evidence="1" id="KW-0472">Membrane</keyword>
<keyword evidence="3" id="KW-1185">Reference proteome</keyword>
<keyword evidence="1" id="KW-1133">Transmembrane helix</keyword>
<accession>A0A972JLZ3</accession>
<comment type="caution">
    <text evidence="2">The sequence shown here is derived from an EMBL/GenBank/DDBJ whole genome shotgun (WGS) entry which is preliminary data.</text>
</comment>
<dbReference type="EMBL" id="JAAXYH010000015">
    <property type="protein sequence ID" value="NMH66714.1"/>
    <property type="molecule type" value="Genomic_DNA"/>
</dbReference>
<name>A0A972JLZ3_9GAMM</name>
<reference evidence="2" key="1">
    <citation type="submission" date="2020-04" db="EMBL/GenBank/DDBJ databases">
        <title>Description of Shewanella salipaludis sp. nov., isolated from a salt marsh.</title>
        <authorList>
            <person name="Park S."/>
            <person name="Yoon J.-H."/>
        </authorList>
    </citation>
    <scope>NUCLEOTIDE SEQUENCE</scope>
    <source>
        <strain evidence="2">SHSM-M6</strain>
    </source>
</reference>
<feature type="transmembrane region" description="Helical" evidence="1">
    <location>
        <begin position="72"/>
        <end position="93"/>
    </location>
</feature>
<dbReference type="AlphaFoldDB" id="A0A972JLZ3"/>
<proteinExistence type="predicted"/>
<evidence type="ECO:0000313" key="3">
    <source>
        <dbReference type="Proteomes" id="UP000737113"/>
    </source>
</evidence>
<feature type="transmembrane region" description="Helical" evidence="1">
    <location>
        <begin position="39"/>
        <end position="60"/>
    </location>
</feature>
<evidence type="ECO:0000256" key="1">
    <source>
        <dbReference type="SAM" id="Phobius"/>
    </source>
</evidence>
<protein>
    <submittedName>
        <fullName evidence="2">Uncharacterized protein</fullName>
    </submittedName>
</protein>
<evidence type="ECO:0000313" key="2">
    <source>
        <dbReference type="EMBL" id="NMH66714.1"/>
    </source>
</evidence>
<feature type="transmembrane region" description="Helical" evidence="1">
    <location>
        <begin position="16"/>
        <end position="33"/>
    </location>
</feature>
<dbReference type="Proteomes" id="UP000737113">
    <property type="component" value="Unassembled WGS sequence"/>
</dbReference>